<dbReference type="InterPro" id="IPR021301">
    <property type="entry name" value="DUF2779"/>
</dbReference>
<reference evidence="2" key="2">
    <citation type="submission" date="2021-04" db="EMBL/GenBank/DDBJ databases">
        <authorList>
            <person name="Gilroy R."/>
        </authorList>
    </citation>
    <scope>NUCLEOTIDE SEQUENCE</scope>
    <source>
        <strain evidence="2">A5-1222</strain>
    </source>
</reference>
<proteinExistence type="predicted"/>
<feature type="domain" description="DUF2779" evidence="1">
    <location>
        <begin position="435"/>
        <end position="568"/>
    </location>
</feature>
<evidence type="ECO:0000259" key="1">
    <source>
        <dbReference type="Pfam" id="PF11074"/>
    </source>
</evidence>
<reference evidence="2" key="1">
    <citation type="journal article" date="2021" name="PeerJ">
        <title>Extensive microbial diversity within the chicken gut microbiome revealed by metagenomics and culture.</title>
        <authorList>
            <person name="Gilroy R."/>
            <person name="Ravi A."/>
            <person name="Getino M."/>
            <person name="Pursley I."/>
            <person name="Horton D.L."/>
            <person name="Alikhan N.F."/>
            <person name="Baker D."/>
            <person name="Gharbi K."/>
            <person name="Hall N."/>
            <person name="Watson M."/>
            <person name="Adriaenssens E.M."/>
            <person name="Foster-Nyarko E."/>
            <person name="Jarju S."/>
            <person name="Secka A."/>
            <person name="Antonio M."/>
            <person name="Oren A."/>
            <person name="Chaudhuri R.R."/>
            <person name="La Ragione R."/>
            <person name="Hildebrand F."/>
            <person name="Pallen M.J."/>
        </authorList>
    </citation>
    <scope>NUCLEOTIDE SEQUENCE</scope>
    <source>
        <strain evidence="2">A5-1222</strain>
    </source>
</reference>
<accession>A0A9E2KVA9</accession>
<dbReference type="EMBL" id="JAHLFM010000012">
    <property type="protein sequence ID" value="MBU3830679.1"/>
    <property type="molecule type" value="Genomic_DNA"/>
</dbReference>
<dbReference type="Proteomes" id="UP000824247">
    <property type="component" value="Unassembled WGS sequence"/>
</dbReference>
<organism evidence="2 3">
    <name type="scientific">Candidatus Ureaplasma intestinipullorum</name>
    <dbReference type="NCBI Taxonomy" id="2838770"/>
    <lineage>
        <taxon>Bacteria</taxon>
        <taxon>Bacillati</taxon>
        <taxon>Mycoplasmatota</taxon>
        <taxon>Mycoplasmoidales</taxon>
        <taxon>Mycoplasmoidaceae</taxon>
        <taxon>Ureaplasma</taxon>
    </lineage>
</organism>
<comment type="caution">
    <text evidence="2">The sequence shown here is derived from an EMBL/GenBank/DDBJ whole genome shotgun (WGS) entry which is preliminary data.</text>
</comment>
<gene>
    <name evidence="2" type="ORF">H9897_00750</name>
</gene>
<sequence length="657" mass="77577">MKISKYITKYDYIGYYVKQPSMWFYTNTEIDALYNSEYKLHSINQNKILDFDEIDDEEDESNEAIDSYNLYREMIANKENIDKNNYLIIEGLMIDQMSKKYIIEYFNKEYANLLNFNFKIIDFDEQILSIENNIQQTQSLIKENKYLILFQPAFIDKSLNTVTKCDALIKIDNDIFIVETKATSTAKYHHILDLLFQKKVVERTLNKYNISYRLCLIKYEYQTQKNVSFIISETINLKKSVSIPKDTNDLETKQCIKIGKSYSKKDNKIVPNSYIDDILDQNYEVLIDVHKENVIDVINKIFNEYENVINKLWDHKKMVEKQKMPSSLEPHPNDKSIFKNTDLWTQLRKLYYLKGYDIFGYSGNIIDFCSSNLEKINKLGPNIKYDYVPFLRYINSKTGKSAEKNIDRLLNNNDLFRVYKENYQKLISNLKNKKVYFDFETINPSIRVLDHTLPFTQIVTQNSVIIDHGDGVNNLVCNNMMIDPNEININWLKSIIDSIFQSSEYSYVVYNKNFESIRLKEMAKFINEESYFEKVNIINENMFDLADFFSFKKDGDVIIARELNGFYSIKCVLPLVEKYAPEIFNKTGCKNYKTLEIGNGLVCQQNTLSRFYGSISNDEWNKIMTNSKIYCENDVRAMIAVEYFIKEYIINNCNFVD</sequence>
<protein>
    <submittedName>
        <fullName evidence="2">DUF2779 domain-containing protein</fullName>
    </submittedName>
</protein>
<evidence type="ECO:0000313" key="2">
    <source>
        <dbReference type="EMBL" id="MBU3830679.1"/>
    </source>
</evidence>
<dbReference type="NCBIfam" id="NF045869">
    <property type="entry name" value="UU173_fam"/>
    <property type="match status" value="1"/>
</dbReference>
<evidence type="ECO:0000313" key="3">
    <source>
        <dbReference type="Proteomes" id="UP000824247"/>
    </source>
</evidence>
<dbReference type="AlphaFoldDB" id="A0A9E2KVA9"/>
<name>A0A9E2KVA9_9BACT</name>
<dbReference type="Pfam" id="PF11074">
    <property type="entry name" value="DUF2779"/>
    <property type="match status" value="1"/>
</dbReference>